<proteinExistence type="inferred from homology"/>
<sequence>MDRDKITFALPKGRLLEDAVNLLYEVGIDARQTLEKTRKLIFENGKYKFILVKPMDVPTYVYYGAADVGIAGKDVIEEKGLDVYEPLDLKFGFCRLCVAEPERISEPYDIEKLSFIKVATKYPKITDKYFRSRGVHPEIIELYGSVEIAPLLGLTDRIVDLVQTGSTLRANGLKEVDTILVSTARLIVNRASLKTKYEMLKSFIESLRKIVVFEQI</sequence>
<dbReference type="InterPro" id="IPR013820">
    <property type="entry name" value="ATP_PRibTrfase_cat"/>
</dbReference>
<keyword evidence="9 16" id="KW-0028">Amino-acid biosynthesis</keyword>
<feature type="domain" description="ATP phosphoribosyltransferase catalytic" evidence="17">
    <location>
        <begin position="53"/>
        <end position="208"/>
    </location>
</feature>
<dbReference type="Pfam" id="PF01634">
    <property type="entry name" value="HisG"/>
    <property type="match status" value="1"/>
</dbReference>
<comment type="catalytic activity">
    <reaction evidence="1 16">
        <text>1-(5-phospho-beta-D-ribosyl)-ATP + diphosphate = 5-phospho-alpha-D-ribose 1-diphosphate + ATP</text>
        <dbReference type="Rhea" id="RHEA:18473"/>
        <dbReference type="ChEBI" id="CHEBI:30616"/>
        <dbReference type="ChEBI" id="CHEBI:33019"/>
        <dbReference type="ChEBI" id="CHEBI:58017"/>
        <dbReference type="ChEBI" id="CHEBI:73183"/>
        <dbReference type="EC" id="2.4.2.17"/>
    </reaction>
</comment>
<dbReference type="AlphaFoldDB" id="A0A238ZFG6"/>
<gene>
    <name evidence="16" type="primary">hisG</name>
    <name evidence="18" type="ORF">SAMN06265340_10844</name>
</gene>
<keyword evidence="12 16" id="KW-0547">Nucleotide-binding</keyword>
<evidence type="ECO:0000256" key="16">
    <source>
        <dbReference type="HAMAP-Rule" id="MF_01018"/>
    </source>
</evidence>
<dbReference type="EC" id="2.4.2.17" evidence="6 16"/>
<comment type="similarity">
    <text evidence="4 16">Belongs to the ATP phosphoribosyltransferase family. Short subfamily.</text>
</comment>
<dbReference type="PANTHER" id="PTHR21403:SF8">
    <property type="entry name" value="ATP PHOSPHORIBOSYLTRANSFERASE"/>
    <property type="match status" value="1"/>
</dbReference>
<evidence type="ECO:0000256" key="10">
    <source>
        <dbReference type="ARBA" id="ARBA00022676"/>
    </source>
</evidence>
<protein>
    <recommendedName>
        <fullName evidence="7 16">ATP phosphoribosyltransferase</fullName>
        <shortName evidence="16">ATP-PRT</shortName>
        <shortName evidence="16">ATP-PRTase</shortName>
        <ecNumber evidence="6 16">2.4.2.17</ecNumber>
    </recommendedName>
</protein>
<evidence type="ECO:0000256" key="6">
    <source>
        <dbReference type="ARBA" id="ARBA00011946"/>
    </source>
</evidence>
<dbReference type="NCBIfam" id="TIGR00070">
    <property type="entry name" value="hisG"/>
    <property type="match status" value="1"/>
</dbReference>
<dbReference type="HAMAP" id="MF_01018">
    <property type="entry name" value="HisG_Short"/>
    <property type="match status" value="1"/>
</dbReference>
<comment type="function">
    <text evidence="15 16">Catalyzes the condensation of ATP and 5-phosphoribose 1-diphosphate to form N'-(5'-phosphoribosyl)-ATP (PR-ATP). Has a crucial role in the pathway because the rate of histidine biosynthesis seems to be controlled primarily by regulation of HisG enzymatic activity.</text>
</comment>
<keyword evidence="11 16" id="KW-0808">Transferase</keyword>
<dbReference type="GO" id="GO:0005524">
    <property type="term" value="F:ATP binding"/>
    <property type="evidence" value="ECO:0007669"/>
    <property type="project" value="UniProtKB-KW"/>
</dbReference>
<keyword evidence="19" id="KW-1185">Reference proteome</keyword>
<evidence type="ECO:0000256" key="5">
    <source>
        <dbReference type="ARBA" id="ARBA00011496"/>
    </source>
</evidence>
<keyword evidence="8 16" id="KW-0963">Cytoplasm</keyword>
<dbReference type="GO" id="GO:0005737">
    <property type="term" value="C:cytoplasm"/>
    <property type="evidence" value="ECO:0007669"/>
    <property type="project" value="UniProtKB-SubCell"/>
</dbReference>
<evidence type="ECO:0000256" key="1">
    <source>
        <dbReference type="ARBA" id="ARBA00000915"/>
    </source>
</evidence>
<evidence type="ECO:0000256" key="2">
    <source>
        <dbReference type="ARBA" id="ARBA00004496"/>
    </source>
</evidence>
<accession>A0A238ZFG6</accession>
<dbReference type="GO" id="GO:0003879">
    <property type="term" value="F:ATP phosphoribosyltransferase activity"/>
    <property type="evidence" value="ECO:0007669"/>
    <property type="project" value="UniProtKB-UniRule"/>
</dbReference>
<evidence type="ECO:0000256" key="15">
    <source>
        <dbReference type="ARBA" id="ARBA00024861"/>
    </source>
</evidence>
<evidence type="ECO:0000256" key="7">
    <source>
        <dbReference type="ARBA" id="ARBA00020998"/>
    </source>
</evidence>
<comment type="domain">
    <text evidence="16">Lacks the C-terminal regulatory region which is replaced by HisZ.</text>
</comment>
<evidence type="ECO:0000313" key="18">
    <source>
        <dbReference type="EMBL" id="SNR82030.1"/>
    </source>
</evidence>
<dbReference type="OrthoDB" id="9801867at2"/>
<dbReference type="PANTHER" id="PTHR21403">
    <property type="entry name" value="ATP PHOSPHORIBOSYLTRANSFERASE ATP-PRTASE"/>
    <property type="match status" value="1"/>
</dbReference>
<dbReference type="FunFam" id="3.40.190.10:FF:000011">
    <property type="entry name" value="ATP phosphoribosyltransferase"/>
    <property type="match status" value="1"/>
</dbReference>
<keyword evidence="14 16" id="KW-0368">Histidine biosynthesis</keyword>
<dbReference type="FunFam" id="3.40.190.10:FF:000008">
    <property type="entry name" value="ATP phosphoribosyltransferase"/>
    <property type="match status" value="1"/>
</dbReference>
<evidence type="ECO:0000256" key="11">
    <source>
        <dbReference type="ARBA" id="ARBA00022679"/>
    </source>
</evidence>
<dbReference type="Proteomes" id="UP000198405">
    <property type="component" value="Unassembled WGS sequence"/>
</dbReference>
<dbReference type="EMBL" id="FZOB01000008">
    <property type="protein sequence ID" value="SNR82030.1"/>
    <property type="molecule type" value="Genomic_DNA"/>
</dbReference>
<keyword evidence="13 16" id="KW-0067">ATP-binding</keyword>
<evidence type="ECO:0000256" key="3">
    <source>
        <dbReference type="ARBA" id="ARBA00004667"/>
    </source>
</evidence>
<evidence type="ECO:0000259" key="17">
    <source>
        <dbReference type="Pfam" id="PF01634"/>
    </source>
</evidence>
<organism evidence="18 19">
    <name type="scientific">Desulfurobacterium atlanticum</name>
    <dbReference type="NCBI Taxonomy" id="240169"/>
    <lineage>
        <taxon>Bacteria</taxon>
        <taxon>Pseudomonadati</taxon>
        <taxon>Aquificota</taxon>
        <taxon>Aquificia</taxon>
        <taxon>Desulfurobacteriales</taxon>
        <taxon>Desulfurobacteriaceae</taxon>
        <taxon>Desulfurobacterium</taxon>
    </lineage>
</organism>
<evidence type="ECO:0000256" key="9">
    <source>
        <dbReference type="ARBA" id="ARBA00022605"/>
    </source>
</evidence>
<dbReference type="InterPro" id="IPR024893">
    <property type="entry name" value="ATP_PRibTrfase_HisG_short"/>
</dbReference>
<evidence type="ECO:0000256" key="4">
    <source>
        <dbReference type="ARBA" id="ARBA00009489"/>
    </source>
</evidence>
<comment type="subunit">
    <text evidence="5 16">Heteromultimer composed of HisG and HisZ subunits.</text>
</comment>
<comment type="subcellular location">
    <subcellularLocation>
        <location evidence="2 16">Cytoplasm</location>
    </subcellularLocation>
</comment>
<dbReference type="InterPro" id="IPR001348">
    <property type="entry name" value="ATP_PRibTrfase_HisG"/>
</dbReference>
<evidence type="ECO:0000256" key="12">
    <source>
        <dbReference type="ARBA" id="ARBA00022741"/>
    </source>
</evidence>
<dbReference type="RefSeq" id="WP_089323263.1">
    <property type="nucleotide sequence ID" value="NZ_FZOB01000008.1"/>
</dbReference>
<dbReference type="SUPFAM" id="SSF53850">
    <property type="entry name" value="Periplasmic binding protein-like II"/>
    <property type="match status" value="1"/>
</dbReference>
<dbReference type="UniPathway" id="UPA00031">
    <property type="reaction ID" value="UER00006"/>
</dbReference>
<reference evidence="19" key="1">
    <citation type="submission" date="2017-06" db="EMBL/GenBank/DDBJ databases">
        <authorList>
            <person name="Varghese N."/>
            <person name="Submissions S."/>
        </authorList>
    </citation>
    <scope>NUCLEOTIDE SEQUENCE [LARGE SCALE GENOMIC DNA]</scope>
    <source>
        <strain evidence="19">DSM 15668</strain>
    </source>
</reference>
<evidence type="ECO:0000256" key="8">
    <source>
        <dbReference type="ARBA" id="ARBA00022490"/>
    </source>
</evidence>
<dbReference type="Gene3D" id="3.40.190.10">
    <property type="entry name" value="Periplasmic binding protein-like II"/>
    <property type="match status" value="2"/>
</dbReference>
<evidence type="ECO:0000313" key="19">
    <source>
        <dbReference type="Proteomes" id="UP000198405"/>
    </source>
</evidence>
<dbReference type="GO" id="GO:0000105">
    <property type="term" value="P:L-histidine biosynthetic process"/>
    <property type="evidence" value="ECO:0007669"/>
    <property type="project" value="UniProtKB-UniRule"/>
</dbReference>
<keyword evidence="10 16" id="KW-0328">Glycosyltransferase</keyword>
<comment type="pathway">
    <text evidence="3 16">Amino-acid biosynthesis; L-histidine biosynthesis; L-histidine from 5-phospho-alpha-D-ribose 1-diphosphate: step 1/9.</text>
</comment>
<evidence type="ECO:0000256" key="14">
    <source>
        <dbReference type="ARBA" id="ARBA00023102"/>
    </source>
</evidence>
<name>A0A238ZFG6_9BACT</name>
<evidence type="ECO:0000256" key="13">
    <source>
        <dbReference type="ARBA" id="ARBA00022840"/>
    </source>
</evidence>
<dbReference type="CDD" id="cd13595">
    <property type="entry name" value="PBP2_HisGs"/>
    <property type="match status" value="1"/>
</dbReference>